<dbReference type="Proteomes" id="UP000299102">
    <property type="component" value="Unassembled WGS sequence"/>
</dbReference>
<proteinExistence type="predicted"/>
<comment type="caution">
    <text evidence="1">The sequence shown here is derived from an EMBL/GenBank/DDBJ whole genome shotgun (WGS) entry which is preliminary data.</text>
</comment>
<name>A0A4C1VWP1_EUMVA</name>
<evidence type="ECO:0000313" key="1">
    <source>
        <dbReference type="EMBL" id="GBP43000.1"/>
    </source>
</evidence>
<keyword evidence="2" id="KW-1185">Reference proteome</keyword>
<sequence>MHSKKGEGKGPDEVAAGIQCALLPAAEPHKYGRPYEKSMKPIDGVTNLGSDHLMNQFSKSRIAANLLWLKNTIIDTVMPHRRGLTQEWRHQELEVNEMVFSHRSNMTACKWKKRRDVYFITTQHTASWAKVTIKAKKEPTK</sequence>
<evidence type="ECO:0000313" key="2">
    <source>
        <dbReference type="Proteomes" id="UP000299102"/>
    </source>
</evidence>
<gene>
    <name evidence="1" type="ORF">EVAR_49488_1</name>
</gene>
<dbReference type="OrthoDB" id="118105at2759"/>
<dbReference type="EMBL" id="BGZK01000428">
    <property type="protein sequence ID" value="GBP43000.1"/>
    <property type="molecule type" value="Genomic_DNA"/>
</dbReference>
<protein>
    <recommendedName>
        <fullName evidence="3">PiggyBac transposable element-derived protein domain-containing protein</fullName>
    </recommendedName>
</protein>
<accession>A0A4C1VWP1</accession>
<reference evidence="1 2" key="1">
    <citation type="journal article" date="2019" name="Commun. Biol.">
        <title>The bagworm genome reveals a unique fibroin gene that provides high tensile strength.</title>
        <authorList>
            <person name="Kono N."/>
            <person name="Nakamura H."/>
            <person name="Ohtoshi R."/>
            <person name="Tomita M."/>
            <person name="Numata K."/>
            <person name="Arakawa K."/>
        </authorList>
    </citation>
    <scope>NUCLEOTIDE SEQUENCE [LARGE SCALE GENOMIC DNA]</scope>
</reference>
<organism evidence="1 2">
    <name type="scientific">Eumeta variegata</name>
    <name type="common">Bagworm moth</name>
    <name type="synonym">Eumeta japonica</name>
    <dbReference type="NCBI Taxonomy" id="151549"/>
    <lineage>
        <taxon>Eukaryota</taxon>
        <taxon>Metazoa</taxon>
        <taxon>Ecdysozoa</taxon>
        <taxon>Arthropoda</taxon>
        <taxon>Hexapoda</taxon>
        <taxon>Insecta</taxon>
        <taxon>Pterygota</taxon>
        <taxon>Neoptera</taxon>
        <taxon>Endopterygota</taxon>
        <taxon>Lepidoptera</taxon>
        <taxon>Glossata</taxon>
        <taxon>Ditrysia</taxon>
        <taxon>Tineoidea</taxon>
        <taxon>Psychidae</taxon>
        <taxon>Oiketicinae</taxon>
        <taxon>Eumeta</taxon>
    </lineage>
</organism>
<dbReference type="AlphaFoldDB" id="A0A4C1VWP1"/>
<evidence type="ECO:0008006" key="3">
    <source>
        <dbReference type="Google" id="ProtNLM"/>
    </source>
</evidence>